<evidence type="ECO:0000313" key="6">
    <source>
        <dbReference type="Proteomes" id="UP001378592"/>
    </source>
</evidence>
<dbReference type="SUPFAM" id="SSF54928">
    <property type="entry name" value="RNA-binding domain, RBD"/>
    <property type="match status" value="1"/>
</dbReference>
<dbReference type="InterPro" id="IPR012677">
    <property type="entry name" value="Nucleotide-bd_a/b_plait_sf"/>
</dbReference>
<dbReference type="Gene3D" id="3.30.70.330">
    <property type="match status" value="2"/>
</dbReference>
<accession>A0AAN9Z2D8</accession>
<evidence type="ECO:0000313" key="5">
    <source>
        <dbReference type="EMBL" id="KAK7865483.1"/>
    </source>
</evidence>
<comment type="caution">
    <text evidence="5">The sequence shown here is derived from an EMBL/GenBank/DDBJ whole genome shotgun (WGS) entry which is preliminary data.</text>
</comment>
<protein>
    <recommendedName>
        <fullName evidence="4">RRM domain-containing protein</fullName>
    </recommendedName>
</protein>
<evidence type="ECO:0000256" key="2">
    <source>
        <dbReference type="PROSITE-ProRule" id="PRU00176"/>
    </source>
</evidence>
<dbReference type="InterPro" id="IPR035979">
    <property type="entry name" value="RBD_domain_sf"/>
</dbReference>
<dbReference type="AlphaFoldDB" id="A0AAN9Z2D8"/>
<dbReference type="Pfam" id="PF00076">
    <property type="entry name" value="RRM_1"/>
    <property type="match status" value="1"/>
</dbReference>
<evidence type="ECO:0000256" key="3">
    <source>
        <dbReference type="SAM" id="MobiDB-lite"/>
    </source>
</evidence>
<keyword evidence="1 2" id="KW-0694">RNA-binding</keyword>
<name>A0AAN9Z2D8_9ORTH</name>
<dbReference type="PANTHER" id="PTHR21245">
    <property type="entry name" value="HETEROGENEOUS NUCLEAR RIBONUCLEOPROTEIN"/>
    <property type="match status" value="1"/>
</dbReference>
<feature type="region of interest" description="Disordered" evidence="3">
    <location>
        <begin position="37"/>
        <end position="57"/>
    </location>
</feature>
<feature type="compositionally biased region" description="Pro residues" evidence="3">
    <location>
        <begin position="44"/>
        <end position="55"/>
    </location>
</feature>
<reference evidence="5 6" key="1">
    <citation type="submission" date="2024-03" db="EMBL/GenBank/DDBJ databases">
        <title>The genome assembly and annotation of the cricket Gryllus longicercus Weissman &amp; Gray.</title>
        <authorList>
            <person name="Szrajer S."/>
            <person name="Gray D."/>
            <person name="Ylla G."/>
        </authorList>
    </citation>
    <scope>NUCLEOTIDE SEQUENCE [LARGE SCALE GENOMIC DNA]</scope>
    <source>
        <strain evidence="5">DAG 2021-001</strain>
        <tissue evidence="5">Whole body minus gut</tissue>
    </source>
</reference>
<dbReference type="SMART" id="SM00360">
    <property type="entry name" value="RRM"/>
    <property type="match status" value="2"/>
</dbReference>
<gene>
    <name evidence="5" type="ORF">R5R35_002354</name>
</gene>
<evidence type="ECO:0000256" key="1">
    <source>
        <dbReference type="ARBA" id="ARBA00022884"/>
    </source>
</evidence>
<dbReference type="PROSITE" id="PS50102">
    <property type="entry name" value="RRM"/>
    <property type="match status" value="1"/>
</dbReference>
<evidence type="ECO:0000259" key="4">
    <source>
        <dbReference type="PROSITE" id="PS50102"/>
    </source>
</evidence>
<dbReference type="Proteomes" id="UP001378592">
    <property type="component" value="Unassembled WGS sequence"/>
</dbReference>
<feature type="domain" description="RRM" evidence="4">
    <location>
        <begin position="58"/>
        <end position="136"/>
    </location>
</feature>
<dbReference type="EMBL" id="JAZDUA010000176">
    <property type="protein sequence ID" value="KAK7865483.1"/>
    <property type="molecule type" value="Genomic_DNA"/>
</dbReference>
<dbReference type="GO" id="GO:0003723">
    <property type="term" value="F:RNA binding"/>
    <property type="evidence" value="ECO:0007669"/>
    <property type="project" value="UniProtKB-UniRule"/>
</dbReference>
<keyword evidence="6" id="KW-1185">Reference proteome</keyword>
<proteinExistence type="predicted"/>
<dbReference type="FunFam" id="3.30.70.330:FF:000026">
    <property type="entry name" value="APOBEC1 complementation factor isoform X1"/>
    <property type="match status" value="1"/>
</dbReference>
<dbReference type="InterPro" id="IPR000504">
    <property type="entry name" value="RRM_dom"/>
</dbReference>
<sequence length="246" mass="28188">MPVYRQENRLDSEESIAMNIRLLDLMKKTSYRILQVNGQRRYGGPPPQWSGPPPPKDSEVFVGKIPRNCFEDELVPVFSRVGQIYELRLMMDFSGTNRGYAFVMYTCPEEAEKAVNELNNYEIRPGRNIGVVRSTNNCKIYIGTLSGTVDKKLIKKTIKYLTEGVVDVKVHVAPVSRKRFNNSKKPHFVIAEYESHRAAAMARRRLLPARLELWGHEVSVEWANTIQKVSLICSMQSGTHCQKQQQ</sequence>
<organism evidence="5 6">
    <name type="scientific">Gryllus longicercus</name>
    <dbReference type="NCBI Taxonomy" id="2509291"/>
    <lineage>
        <taxon>Eukaryota</taxon>
        <taxon>Metazoa</taxon>
        <taxon>Ecdysozoa</taxon>
        <taxon>Arthropoda</taxon>
        <taxon>Hexapoda</taxon>
        <taxon>Insecta</taxon>
        <taxon>Pterygota</taxon>
        <taxon>Neoptera</taxon>
        <taxon>Polyneoptera</taxon>
        <taxon>Orthoptera</taxon>
        <taxon>Ensifera</taxon>
        <taxon>Gryllidea</taxon>
        <taxon>Grylloidea</taxon>
        <taxon>Gryllidae</taxon>
        <taxon>Gryllinae</taxon>
        <taxon>Gryllus</taxon>
    </lineage>
</organism>
<dbReference type="CDD" id="cd12249">
    <property type="entry name" value="RRM1_hnRNPR_like"/>
    <property type="match status" value="1"/>
</dbReference>